<organism evidence="4 5">
    <name type="scientific">Lithospermum erythrorhizon</name>
    <name type="common">Purple gromwell</name>
    <name type="synonym">Lithospermum officinale var. erythrorhizon</name>
    <dbReference type="NCBI Taxonomy" id="34254"/>
    <lineage>
        <taxon>Eukaryota</taxon>
        <taxon>Viridiplantae</taxon>
        <taxon>Streptophyta</taxon>
        <taxon>Embryophyta</taxon>
        <taxon>Tracheophyta</taxon>
        <taxon>Spermatophyta</taxon>
        <taxon>Magnoliopsida</taxon>
        <taxon>eudicotyledons</taxon>
        <taxon>Gunneridae</taxon>
        <taxon>Pentapetalae</taxon>
        <taxon>asterids</taxon>
        <taxon>lamiids</taxon>
        <taxon>Boraginales</taxon>
        <taxon>Boraginaceae</taxon>
        <taxon>Boraginoideae</taxon>
        <taxon>Lithospermeae</taxon>
        <taxon>Lithospermum</taxon>
    </lineage>
</organism>
<dbReference type="SUPFAM" id="SSF49599">
    <property type="entry name" value="TRAF domain-like"/>
    <property type="match status" value="1"/>
</dbReference>
<keyword evidence="4" id="KW-0645">Protease</keyword>
<keyword evidence="1" id="KW-0175">Coiled coil</keyword>
<sequence length="149" mass="16734">MTIMTPAPVDGMQPQEDEEMLVPESDIVEGPQAMEVASQADPGNSAGNQSSDDPQTLRFSWKIESFSKLNTKKHYSEVFTVGGYKWRILIFPKGNNVDYLSMYLDVADAPTLPYGWSRFAQFSLAIANQTHNKYTIRKGMSIILQSYNT</sequence>
<feature type="domain" description="MATH" evidence="3">
    <location>
        <begin position="56"/>
        <end position="149"/>
    </location>
</feature>
<dbReference type="Proteomes" id="UP001454036">
    <property type="component" value="Unassembled WGS sequence"/>
</dbReference>
<dbReference type="PANTHER" id="PTHR46236">
    <property type="entry name" value="TRAF-LIKE SUPERFAMILY PROTEIN"/>
    <property type="match status" value="1"/>
</dbReference>
<dbReference type="GO" id="GO:0008233">
    <property type="term" value="F:peptidase activity"/>
    <property type="evidence" value="ECO:0007669"/>
    <property type="project" value="UniProtKB-KW"/>
</dbReference>
<evidence type="ECO:0000259" key="3">
    <source>
        <dbReference type="PROSITE" id="PS50144"/>
    </source>
</evidence>
<keyword evidence="5" id="KW-1185">Reference proteome</keyword>
<comment type="caution">
    <text evidence="4">The sequence shown here is derived from an EMBL/GenBank/DDBJ whole genome shotgun (WGS) entry which is preliminary data.</text>
</comment>
<reference evidence="4 5" key="1">
    <citation type="submission" date="2024-01" db="EMBL/GenBank/DDBJ databases">
        <title>The complete chloroplast genome sequence of Lithospermum erythrorhizon: insights into the phylogenetic relationship among Boraginaceae species and the maternal lineages of purple gromwells.</title>
        <authorList>
            <person name="Okada T."/>
            <person name="Watanabe K."/>
        </authorList>
    </citation>
    <scope>NUCLEOTIDE SEQUENCE [LARGE SCALE GENOMIC DNA]</scope>
</reference>
<dbReference type="SMART" id="SM00061">
    <property type="entry name" value="MATH"/>
    <property type="match status" value="1"/>
</dbReference>
<dbReference type="GO" id="GO:0006508">
    <property type="term" value="P:proteolysis"/>
    <property type="evidence" value="ECO:0007669"/>
    <property type="project" value="UniProtKB-KW"/>
</dbReference>
<dbReference type="Pfam" id="PF22486">
    <property type="entry name" value="MATH_2"/>
    <property type="match status" value="1"/>
</dbReference>
<dbReference type="CDD" id="cd00121">
    <property type="entry name" value="MATH"/>
    <property type="match status" value="1"/>
</dbReference>
<dbReference type="EMBL" id="BAABME010026587">
    <property type="protein sequence ID" value="GAA0174161.1"/>
    <property type="molecule type" value="Genomic_DNA"/>
</dbReference>
<protein>
    <submittedName>
        <fullName evidence="4">Cysteine protease</fullName>
    </submittedName>
</protein>
<dbReference type="PANTHER" id="PTHR46236:SF35">
    <property type="entry name" value="MATH DOMAIN-CONTAINING PROTEIN"/>
    <property type="match status" value="1"/>
</dbReference>
<evidence type="ECO:0000256" key="2">
    <source>
        <dbReference type="SAM" id="MobiDB-lite"/>
    </source>
</evidence>
<evidence type="ECO:0000313" key="4">
    <source>
        <dbReference type="EMBL" id="GAA0174161.1"/>
    </source>
</evidence>
<dbReference type="AlphaFoldDB" id="A0AAV3REN7"/>
<proteinExistence type="predicted"/>
<dbReference type="PROSITE" id="PS50144">
    <property type="entry name" value="MATH"/>
    <property type="match status" value="1"/>
</dbReference>
<feature type="compositionally biased region" description="Polar residues" evidence="2">
    <location>
        <begin position="41"/>
        <end position="55"/>
    </location>
</feature>
<dbReference type="Gene3D" id="2.60.210.10">
    <property type="entry name" value="Apoptosis, Tumor Necrosis Factor Receptor Associated Protein 2, Chain A"/>
    <property type="match status" value="1"/>
</dbReference>
<keyword evidence="4" id="KW-0378">Hydrolase</keyword>
<feature type="region of interest" description="Disordered" evidence="2">
    <location>
        <begin position="1"/>
        <end position="55"/>
    </location>
</feature>
<accession>A0AAV3REN7</accession>
<dbReference type="InterPro" id="IPR002083">
    <property type="entry name" value="MATH/TRAF_dom"/>
</dbReference>
<name>A0AAV3REN7_LITER</name>
<evidence type="ECO:0000256" key="1">
    <source>
        <dbReference type="ARBA" id="ARBA00023054"/>
    </source>
</evidence>
<dbReference type="InterPro" id="IPR008974">
    <property type="entry name" value="TRAF-like"/>
</dbReference>
<dbReference type="InterPro" id="IPR050804">
    <property type="entry name" value="MCC"/>
</dbReference>
<evidence type="ECO:0000313" key="5">
    <source>
        <dbReference type="Proteomes" id="UP001454036"/>
    </source>
</evidence>
<gene>
    <name evidence="4" type="ORF">LIER_41673</name>
</gene>